<dbReference type="EMBL" id="FMCW01000009">
    <property type="protein sequence ID" value="SCE84634.1"/>
    <property type="molecule type" value="Genomic_DNA"/>
</dbReference>
<dbReference type="Pfam" id="PF00583">
    <property type="entry name" value="Acetyltransf_1"/>
    <property type="match status" value="1"/>
</dbReference>
<reference evidence="3 4" key="1">
    <citation type="submission" date="2016-06" db="EMBL/GenBank/DDBJ databases">
        <authorList>
            <person name="Kjaerup R.B."/>
            <person name="Dalgaard T.S."/>
            <person name="Juul-Madsen H.R."/>
        </authorList>
    </citation>
    <scope>NUCLEOTIDE SEQUENCE [LARGE SCALE GENOMIC DNA]</scope>
    <source>
        <strain evidence="3 4">DSM 45626</strain>
    </source>
</reference>
<dbReference type="GO" id="GO:0016747">
    <property type="term" value="F:acyltransferase activity, transferring groups other than amino-acyl groups"/>
    <property type="evidence" value="ECO:0007669"/>
    <property type="project" value="InterPro"/>
</dbReference>
<evidence type="ECO:0000313" key="4">
    <source>
        <dbReference type="Proteomes" id="UP000199375"/>
    </source>
</evidence>
<protein>
    <submittedName>
        <fullName evidence="3">Acetyltransferase (GNAT) family protein</fullName>
    </submittedName>
</protein>
<feature type="region of interest" description="Disordered" evidence="1">
    <location>
        <begin position="173"/>
        <end position="212"/>
    </location>
</feature>
<feature type="compositionally biased region" description="Low complexity" evidence="1">
    <location>
        <begin position="184"/>
        <end position="195"/>
    </location>
</feature>
<feature type="domain" description="N-acetyltransferase" evidence="2">
    <location>
        <begin position="1"/>
        <end position="183"/>
    </location>
</feature>
<evidence type="ECO:0000313" key="3">
    <source>
        <dbReference type="EMBL" id="SCE84634.1"/>
    </source>
</evidence>
<dbReference type="SUPFAM" id="SSF55729">
    <property type="entry name" value="Acyl-CoA N-acyltransferases (Nat)"/>
    <property type="match status" value="1"/>
</dbReference>
<dbReference type="InterPro" id="IPR000182">
    <property type="entry name" value="GNAT_dom"/>
</dbReference>
<evidence type="ECO:0000259" key="2">
    <source>
        <dbReference type="PROSITE" id="PS51186"/>
    </source>
</evidence>
<evidence type="ECO:0000256" key="1">
    <source>
        <dbReference type="SAM" id="MobiDB-lite"/>
    </source>
</evidence>
<accession>A0A1C4VKU2</accession>
<dbReference type="Gene3D" id="3.40.630.30">
    <property type="match status" value="1"/>
</dbReference>
<gene>
    <name evidence="3" type="ORF">GA0070558_109173</name>
</gene>
<name>A0A1C4VKU2_9ACTN</name>
<dbReference type="Proteomes" id="UP000199375">
    <property type="component" value="Unassembled WGS sequence"/>
</dbReference>
<organism evidence="3 4">
    <name type="scientific">Micromonospora haikouensis</name>
    <dbReference type="NCBI Taxonomy" id="686309"/>
    <lineage>
        <taxon>Bacteria</taxon>
        <taxon>Bacillati</taxon>
        <taxon>Actinomycetota</taxon>
        <taxon>Actinomycetes</taxon>
        <taxon>Micromonosporales</taxon>
        <taxon>Micromonosporaceae</taxon>
        <taxon>Micromonospora</taxon>
    </lineage>
</organism>
<feature type="compositionally biased region" description="Pro residues" evidence="1">
    <location>
        <begin position="196"/>
        <end position="212"/>
    </location>
</feature>
<dbReference type="InterPro" id="IPR016181">
    <property type="entry name" value="Acyl_CoA_acyltransferase"/>
</dbReference>
<proteinExistence type="predicted"/>
<sequence length="212" mass="23250">MRLVRWTPDDLVRRLDDVVAVYGEAMNYRADLLEARRGYIATHVRRPGFRAVASLTSEGHLAGFGYGYLGTPGQWWHDQVHRALTAGARQRWLADCFEVVELHVRPPAQGHRLGTRQLTALLRMAPGSTTLLSTPEADEQRSRAWRLYRRFGFVDVLRHFHFPGDERPFGILGRDLPLTPPAPSADSPAGRAGPAAPAPAGPAAPAPGPAAP</sequence>
<dbReference type="PROSITE" id="PS51186">
    <property type="entry name" value="GNAT"/>
    <property type="match status" value="1"/>
</dbReference>
<keyword evidence="3" id="KW-0808">Transferase</keyword>
<dbReference type="AlphaFoldDB" id="A0A1C4VKU2"/>